<evidence type="ECO:0000313" key="1">
    <source>
        <dbReference type="EMBL" id="MCD7467604.1"/>
    </source>
</evidence>
<dbReference type="EMBL" id="JACEIK010001249">
    <property type="protein sequence ID" value="MCD7467604.1"/>
    <property type="molecule type" value="Genomic_DNA"/>
</dbReference>
<dbReference type="Proteomes" id="UP000823775">
    <property type="component" value="Unassembled WGS sequence"/>
</dbReference>
<organism evidence="1 2">
    <name type="scientific">Datura stramonium</name>
    <name type="common">Jimsonweed</name>
    <name type="synonym">Common thornapple</name>
    <dbReference type="NCBI Taxonomy" id="4076"/>
    <lineage>
        <taxon>Eukaryota</taxon>
        <taxon>Viridiplantae</taxon>
        <taxon>Streptophyta</taxon>
        <taxon>Embryophyta</taxon>
        <taxon>Tracheophyta</taxon>
        <taxon>Spermatophyta</taxon>
        <taxon>Magnoliopsida</taxon>
        <taxon>eudicotyledons</taxon>
        <taxon>Gunneridae</taxon>
        <taxon>Pentapetalae</taxon>
        <taxon>asterids</taxon>
        <taxon>lamiids</taxon>
        <taxon>Solanales</taxon>
        <taxon>Solanaceae</taxon>
        <taxon>Solanoideae</taxon>
        <taxon>Datureae</taxon>
        <taxon>Datura</taxon>
    </lineage>
</organism>
<name>A0ABS8TAJ2_DATST</name>
<comment type="caution">
    <text evidence="1">The sequence shown here is derived from an EMBL/GenBank/DDBJ whole genome shotgun (WGS) entry which is preliminary data.</text>
</comment>
<keyword evidence="2" id="KW-1185">Reference proteome</keyword>
<protein>
    <submittedName>
        <fullName evidence="1">Uncharacterized protein</fullName>
    </submittedName>
</protein>
<sequence>MWLDLICLRLIPSRNALKVPIEVSILLACIMDHVHINGGEIIADQFKQRAKQQATTLSFPNMVSQQCDYIGHQNRQRGSNYEASKVYREHDSATTSASTHTAAASLHTNEFHSSLPPDFLNISQRAKMHESQVVQLAKAIPSIIQIAIKKALYPAKDKLTIP</sequence>
<gene>
    <name evidence="1" type="ORF">HAX54_005133</name>
</gene>
<accession>A0ABS8TAJ2</accession>
<proteinExistence type="predicted"/>
<reference evidence="1 2" key="1">
    <citation type="journal article" date="2021" name="BMC Genomics">
        <title>Datura genome reveals duplications of psychoactive alkaloid biosynthetic genes and high mutation rate following tissue culture.</title>
        <authorList>
            <person name="Rajewski A."/>
            <person name="Carter-House D."/>
            <person name="Stajich J."/>
            <person name="Litt A."/>
        </authorList>
    </citation>
    <scope>NUCLEOTIDE SEQUENCE [LARGE SCALE GENOMIC DNA]</scope>
    <source>
        <strain evidence="1">AR-01</strain>
    </source>
</reference>
<evidence type="ECO:0000313" key="2">
    <source>
        <dbReference type="Proteomes" id="UP000823775"/>
    </source>
</evidence>